<gene>
    <name evidence="1" type="ordered locus">DKAM_0659</name>
</gene>
<sequence length="40" mass="4518">MLRGTLRPYIPGFFGGVLSPPPYYNKLFTAANNTNQYKPI</sequence>
<dbReference type="Proteomes" id="UP000006903">
    <property type="component" value="Chromosome"/>
</dbReference>
<proteinExistence type="predicted"/>
<dbReference type="KEGG" id="dka:DKAM_0659"/>
<dbReference type="EMBL" id="CP001140">
    <property type="protein sequence ID" value="ACL10985.1"/>
    <property type="molecule type" value="Genomic_DNA"/>
</dbReference>
<dbReference type="AlphaFoldDB" id="B8D4F4"/>
<protein>
    <submittedName>
        <fullName evidence="1">Uncharacterized protein</fullName>
    </submittedName>
</protein>
<evidence type="ECO:0000313" key="1">
    <source>
        <dbReference type="EMBL" id="ACL10985.1"/>
    </source>
</evidence>
<evidence type="ECO:0000313" key="2">
    <source>
        <dbReference type="Proteomes" id="UP000006903"/>
    </source>
</evidence>
<organism evidence="1 2">
    <name type="scientific">Desulfurococcus amylolyticus (strain DSM 18924 / JCM 16383 / VKM B-2413 / 1221n)</name>
    <name type="common">Desulfurococcus kamchatkensis</name>
    <dbReference type="NCBI Taxonomy" id="490899"/>
    <lineage>
        <taxon>Archaea</taxon>
        <taxon>Thermoproteota</taxon>
        <taxon>Thermoprotei</taxon>
        <taxon>Desulfurococcales</taxon>
        <taxon>Desulfurococcaceae</taxon>
        <taxon>Desulfurococcus</taxon>
    </lineage>
</organism>
<reference evidence="1 2" key="1">
    <citation type="journal article" date="2009" name="J. Bacteriol.">
        <title>Complete genome sequence of the anaerobic, protein-degrading hyperthermophilic crenarchaeon Desulfurococcus kamchatkensis.</title>
        <authorList>
            <person name="Ravin N.V."/>
            <person name="Mardanov A.V."/>
            <person name="Beletsky A.V."/>
            <person name="Kublanov I.V."/>
            <person name="Kolganova T.V."/>
            <person name="Lebedinsky A.V."/>
            <person name="Chernyh N.A."/>
            <person name="Bonch-Osmolovskaya E.A."/>
            <person name="Skryabin K.G."/>
        </authorList>
    </citation>
    <scope>NUCLEOTIDE SEQUENCE [LARGE SCALE GENOMIC DNA]</scope>
    <source>
        <strain evidence="2">DSM 18924 / JCM 16383 / VKM B-2413 / 1221n</strain>
    </source>
</reference>
<name>B8D4F4_DESA1</name>
<dbReference type="HOGENOM" id="CLU_3282689_0_0_2"/>
<dbReference type="STRING" id="490899.DKAM_0659"/>
<accession>B8D4F4</accession>